<keyword evidence="1" id="KW-0472">Membrane</keyword>
<name>A0AAD9NWZ6_RIDPI</name>
<keyword evidence="3" id="KW-1185">Reference proteome</keyword>
<protein>
    <submittedName>
        <fullName evidence="2">Uncharacterized protein</fullName>
    </submittedName>
</protein>
<comment type="caution">
    <text evidence="2">The sequence shown here is derived from an EMBL/GenBank/DDBJ whole genome shotgun (WGS) entry which is preliminary data.</text>
</comment>
<sequence>MHGDTDYTPDAPKKTVVPSTAASRTSVKKRKRNKCWCFLWFFMIILIAWPLSLFVSLFYVILMPFGVCVPAIHELCDILLKLMQCPLNFSENLIRCAPVDCGDPMDDDDDESRM</sequence>
<feature type="transmembrane region" description="Helical" evidence="1">
    <location>
        <begin position="38"/>
        <end position="62"/>
    </location>
</feature>
<dbReference type="EMBL" id="JAODUO010000286">
    <property type="protein sequence ID" value="KAK2184013.1"/>
    <property type="molecule type" value="Genomic_DNA"/>
</dbReference>
<evidence type="ECO:0000256" key="1">
    <source>
        <dbReference type="SAM" id="Phobius"/>
    </source>
</evidence>
<accession>A0AAD9NWZ6</accession>
<evidence type="ECO:0000313" key="3">
    <source>
        <dbReference type="Proteomes" id="UP001209878"/>
    </source>
</evidence>
<proteinExistence type="predicted"/>
<gene>
    <name evidence="2" type="ORF">NP493_286g02009</name>
</gene>
<evidence type="ECO:0000313" key="2">
    <source>
        <dbReference type="EMBL" id="KAK2184013.1"/>
    </source>
</evidence>
<dbReference type="PANTHER" id="PTHR39948:SF1">
    <property type="entry name" value="GEO11419P1"/>
    <property type="match status" value="1"/>
</dbReference>
<dbReference type="Proteomes" id="UP001209878">
    <property type="component" value="Unassembled WGS sequence"/>
</dbReference>
<dbReference type="PANTHER" id="PTHR39948">
    <property type="entry name" value="GEO11419P1"/>
    <property type="match status" value="1"/>
</dbReference>
<reference evidence="2" key="1">
    <citation type="journal article" date="2023" name="Mol. Biol. Evol.">
        <title>Third-Generation Sequencing Reveals the Adaptive Role of the Epigenome in Three Deep-Sea Polychaetes.</title>
        <authorList>
            <person name="Perez M."/>
            <person name="Aroh O."/>
            <person name="Sun Y."/>
            <person name="Lan Y."/>
            <person name="Juniper S.K."/>
            <person name="Young C.R."/>
            <person name="Angers B."/>
            <person name="Qian P.Y."/>
        </authorList>
    </citation>
    <scope>NUCLEOTIDE SEQUENCE</scope>
    <source>
        <strain evidence="2">R07B-5</strain>
    </source>
</reference>
<keyword evidence="1" id="KW-1133">Transmembrane helix</keyword>
<dbReference type="AlphaFoldDB" id="A0AAD9NWZ6"/>
<keyword evidence="1" id="KW-0812">Transmembrane</keyword>
<organism evidence="2 3">
    <name type="scientific">Ridgeia piscesae</name>
    <name type="common">Tubeworm</name>
    <dbReference type="NCBI Taxonomy" id="27915"/>
    <lineage>
        <taxon>Eukaryota</taxon>
        <taxon>Metazoa</taxon>
        <taxon>Spiralia</taxon>
        <taxon>Lophotrochozoa</taxon>
        <taxon>Annelida</taxon>
        <taxon>Polychaeta</taxon>
        <taxon>Sedentaria</taxon>
        <taxon>Canalipalpata</taxon>
        <taxon>Sabellida</taxon>
        <taxon>Siboglinidae</taxon>
        <taxon>Ridgeia</taxon>
    </lineage>
</organism>